<sequence length="84" mass="8530">MPALTDERIGGAAAHSKRVFADVCVSMSIVLPIRSTDSFGAVAGVGGRPPRGARAVTMSGRPSRHGGVAASMRALRALCAPRSA</sequence>
<reference evidence="1" key="1">
    <citation type="submission" date="2021-03" db="EMBL/GenBank/DDBJ databases">
        <title>Complete genome of Burkholderia pseudomallei_VBP364.</title>
        <authorList>
            <person name="Balaji V."/>
            <person name="Yamuna B."/>
            <person name="Monisha P."/>
        </authorList>
    </citation>
    <scope>NUCLEOTIDE SEQUENCE</scope>
    <source>
        <strain evidence="1">VBP364</strain>
    </source>
</reference>
<protein>
    <submittedName>
        <fullName evidence="1">Uncharacterized protein</fullName>
    </submittedName>
</protein>
<dbReference type="AlphaFoldDB" id="A0A8A4E7H2"/>
<name>A0A8A4E7H2_BURPE</name>
<organism evidence="1">
    <name type="scientific">Burkholderia pseudomallei</name>
    <name type="common">Pseudomonas pseudomallei</name>
    <dbReference type="NCBI Taxonomy" id="28450"/>
    <lineage>
        <taxon>Bacteria</taxon>
        <taxon>Pseudomonadati</taxon>
        <taxon>Pseudomonadota</taxon>
        <taxon>Betaproteobacteria</taxon>
        <taxon>Burkholderiales</taxon>
        <taxon>Burkholderiaceae</taxon>
        <taxon>Burkholderia</taxon>
        <taxon>pseudomallei group</taxon>
    </lineage>
</organism>
<proteinExistence type="predicted"/>
<evidence type="ECO:0000313" key="1">
    <source>
        <dbReference type="EMBL" id="QTB65524.1"/>
    </source>
</evidence>
<dbReference type="RefSeq" id="WP_038759497.1">
    <property type="nucleotide sequence ID" value="NZ_CFWL01000004.1"/>
</dbReference>
<gene>
    <name evidence="1" type="ORF">J3D99_21085</name>
</gene>
<dbReference type="EMBL" id="CP071754">
    <property type="protein sequence ID" value="QTB65524.1"/>
    <property type="molecule type" value="Genomic_DNA"/>
</dbReference>
<accession>A0A8A4E7H2</accession>